<dbReference type="GO" id="GO:0061522">
    <property type="term" value="F:1,4-dihydroxy-2-naphthoyl-CoA thioesterase activity"/>
    <property type="evidence" value="ECO:0007669"/>
    <property type="project" value="TreeGrafter"/>
</dbReference>
<name>A0A1Q5PRG7_9ACTO</name>
<dbReference type="NCBIfam" id="TIGR00369">
    <property type="entry name" value="unchar_dom_1"/>
    <property type="match status" value="1"/>
</dbReference>
<dbReference type="PANTHER" id="PTHR43240">
    <property type="entry name" value="1,4-DIHYDROXY-2-NAPHTHOYL-COA THIOESTERASE 1"/>
    <property type="match status" value="1"/>
</dbReference>
<proteinExistence type="inferred from homology"/>
<dbReference type="InterPro" id="IPR006683">
    <property type="entry name" value="Thioestr_dom"/>
</dbReference>
<reference evidence="5" key="1">
    <citation type="submission" date="2016-11" db="EMBL/GenBank/DDBJ databases">
        <title>Actinomyces gypaetusis sp. nov. isolated from Gypaetus barbatus in Qinghai Tibet Plateau China.</title>
        <authorList>
            <person name="Meng X."/>
        </authorList>
    </citation>
    <scope>NUCLEOTIDE SEQUENCE [LARGE SCALE GENOMIC DNA]</scope>
    <source>
        <strain evidence="5">DSM 15383</strain>
    </source>
</reference>
<dbReference type="SUPFAM" id="SSF54637">
    <property type="entry name" value="Thioesterase/thiol ester dehydrase-isomerase"/>
    <property type="match status" value="1"/>
</dbReference>
<evidence type="ECO:0000313" key="4">
    <source>
        <dbReference type="EMBL" id="OKL50035.1"/>
    </source>
</evidence>
<dbReference type="PANTHER" id="PTHR43240:SF5">
    <property type="entry name" value="1,4-DIHYDROXY-2-NAPHTHOYL-COA THIOESTERASE 1"/>
    <property type="match status" value="1"/>
</dbReference>
<comment type="caution">
    <text evidence="4">The sequence shown here is derived from an EMBL/GenBank/DDBJ whole genome shotgun (WGS) entry which is preliminary data.</text>
</comment>
<dbReference type="GO" id="GO:0005829">
    <property type="term" value="C:cytosol"/>
    <property type="evidence" value="ECO:0007669"/>
    <property type="project" value="TreeGrafter"/>
</dbReference>
<dbReference type="InterPro" id="IPR029069">
    <property type="entry name" value="HotDog_dom_sf"/>
</dbReference>
<protein>
    <recommendedName>
        <fullName evidence="3">Thioesterase domain-containing protein</fullName>
    </recommendedName>
</protein>
<dbReference type="RefSeq" id="WP_075361362.1">
    <property type="nucleotide sequence ID" value="NZ_MPDM01000003.1"/>
</dbReference>
<organism evidence="4 5">
    <name type="scientific">Boudabousia marimammalium</name>
    <dbReference type="NCBI Taxonomy" id="156892"/>
    <lineage>
        <taxon>Bacteria</taxon>
        <taxon>Bacillati</taxon>
        <taxon>Actinomycetota</taxon>
        <taxon>Actinomycetes</taxon>
        <taxon>Actinomycetales</taxon>
        <taxon>Actinomycetaceae</taxon>
        <taxon>Boudabousia</taxon>
    </lineage>
</organism>
<dbReference type="EMBL" id="MPDM01000003">
    <property type="protein sequence ID" value="OKL50035.1"/>
    <property type="molecule type" value="Genomic_DNA"/>
</dbReference>
<dbReference type="CDD" id="cd03443">
    <property type="entry name" value="PaaI_thioesterase"/>
    <property type="match status" value="1"/>
</dbReference>
<keyword evidence="2" id="KW-0378">Hydrolase</keyword>
<evidence type="ECO:0000256" key="2">
    <source>
        <dbReference type="ARBA" id="ARBA00022801"/>
    </source>
</evidence>
<evidence type="ECO:0000259" key="3">
    <source>
        <dbReference type="Pfam" id="PF03061"/>
    </source>
</evidence>
<dbReference type="Gene3D" id="3.10.129.10">
    <property type="entry name" value="Hotdog Thioesterase"/>
    <property type="match status" value="1"/>
</dbReference>
<dbReference type="Pfam" id="PF03061">
    <property type="entry name" value="4HBT"/>
    <property type="match status" value="1"/>
</dbReference>
<dbReference type="AlphaFoldDB" id="A0A1Q5PRG7"/>
<dbReference type="InterPro" id="IPR003736">
    <property type="entry name" value="PAAI_dom"/>
</dbReference>
<evidence type="ECO:0000256" key="1">
    <source>
        <dbReference type="ARBA" id="ARBA00008324"/>
    </source>
</evidence>
<gene>
    <name evidence="4" type="ORF">BM477_03875</name>
</gene>
<accession>A0A1Q5PRG7</accession>
<sequence>MTQNIMDAARINLVSVSPTEASATMPVEGNTQPFGVLHGGATALLLETVGSYAAHAHAQLSGCVAVGTELSVSHLRSVRKGTVHAFAQAQHTGKSSAVYVITVRDDTERIIATGRLTCRILEAPAQS</sequence>
<dbReference type="STRING" id="156892.BM477_03875"/>
<feature type="domain" description="Thioesterase" evidence="3">
    <location>
        <begin position="34"/>
        <end position="110"/>
    </location>
</feature>
<dbReference type="Proteomes" id="UP000186465">
    <property type="component" value="Unassembled WGS sequence"/>
</dbReference>
<evidence type="ECO:0000313" key="5">
    <source>
        <dbReference type="Proteomes" id="UP000186465"/>
    </source>
</evidence>
<dbReference type="OrthoDB" id="9798208at2"/>
<comment type="similarity">
    <text evidence="1">Belongs to the thioesterase PaaI family.</text>
</comment>
<keyword evidence="5" id="KW-1185">Reference proteome</keyword>